<name>A0ABT9GZ75_9GAMM</name>
<comment type="caution">
    <text evidence="4">The sequence shown here is derived from an EMBL/GenBank/DDBJ whole genome shotgun (WGS) entry which is preliminary data.</text>
</comment>
<gene>
    <name evidence="4" type="primary">yihI</name>
    <name evidence="4" type="ORF">Q3O60_07305</name>
</gene>
<feature type="region of interest" description="Disordered" evidence="3">
    <location>
        <begin position="1"/>
        <end position="76"/>
    </location>
</feature>
<dbReference type="InterPro" id="IPR007336">
    <property type="entry name" value="YihI"/>
</dbReference>
<dbReference type="RefSeq" id="WP_305893253.1">
    <property type="nucleotide sequence ID" value="NZ_JAUZVZ010000008.1"/>
</dbReference>
<evidence type="ECO:0000313" key="5">
    <source>
        <dbReference type="Proteomes" id="UP001231616"/>
    </source>
</evidence>
<dbReference type="Pfam" id="PF04220">
    <property type="entry name" value="YihI"/>
    <property type="match status" value="1"/>
</dbReference>
<keyword evidence="2" id="KW-0690">Ribosome biogenesis</keyword>
<evidence type="ECO:0000256" key="1">
    <source>
        <dbReference type="ARBA" id="ARBA00022468"/>
    </source>
</evidence>
<keyword evidence="5" id="KW-1185">Reference proteome</keyword>
<protein>
    <submittedName>
        <fullName evidence="4">Der GTPase-activating protein YihI</fullName>
    </submittedName>
</protein>
<reference evidence="4 5" key="1">
    <citation type="submission" date="2023-08" db="EMBL/GenBank/DDBJ databases">
        <authorList>
            <person name="Joshi A."/>
            <person name="Thite S."/>
        </authorList>
    </citation>
    <scope>NUCLEOTIDE SEQUENCE [LARGE SCALE GENOMIC DNA]</scope>
    <source>
        <strain evidence="4 5">AC40</strain>
    </source>
</reference>
<keyword evidence="1" id="KW-0343">GTPase activation</keyword>
<organism evidence="4 5">
    <name type="scientific">Alkalimonas collagenimarina</name>
    <dbReference type="NCBI Taxonomy" id="400390"/>
    <lineage>
        <taxon>Bacteria</taxon>
        <taxon>Pseudomonadati</taxon>
        <taxon>Pseudomonadota</taxon>
        <taxon>Gammaproteobacteria</taxon>
        <taxon>Alkalimonas</taxon>
    </lineage>
</organism>
<dbReference type="NCBIfam" id="NF003560">
    <property type="entry name" value="PRK05244.1-1"/>
    <property type="match status" value="1"/>
</dbReference>
<feature type="compositionally biased region" description="Basic and acidic residues" evidence="3">
    <location>
        <begin position="53"/>
        <end position="68"/>
    </location>
</feature>
<feature type="compositionally biased region" description="Basic and acidic residues" evidence="3">
    <location>
        <begin position="22"/>
        <end position="35"/>
    </location>
</feature>
<evidence type="ECO:0000313" key="4">
    <source>
        <dbReference type="EMBL" id="MDP4535990.1"/>
    </source>
</evidence>
<sequence length="186" mass="21134">MTRQKKTRSAGDNGPRFLPASDVRKARERKEESKKSAVGGKAGQRNSPLLSKHARDDSRQQAAKDPRHGSKKPIPLLITEPSEQEQLQHSMQPKAQIGKVKAVALSPEQELAVLEQDEKLQQLLERVEQNEVLTGKDAKYFNRMTERYEQLLEILGLAEAPSDDPLAEFERKDWKRDLLGDDEEQQ</sequence>
<accession>A0ABT9GZ75</accession>
<proteinExistence type="predicted"/>
<evidence type="ECO:0000256" key="3">
    <source>
        <dbReference type="SAM" id="MobiDB-lite"/>
    </source>
</evidence>
<evidence type="ECO:0000256" key="2">
    <source>
        <dbReference type="ARBA" id="ARBA00022517"/>
    </source>
</evidence>
<dbReference type="Proteomes" id="UP001231616">
    <property type="component" value="Unassembled WGS sequence"/>
</dbReference>
<dbReference type="EMBL" id="JAUZVZ010000008">
    <property type="protein sequence ID" value="MDP4535990.1"/>
    <property type="molecule type" value="Genomic_DNA"/>
</dbReference>